<evidence type="ECO:0000256" key="7">
    <source>
        <dbReference type="RuleBase" id="RU004016"/>
    </source>
</evidence>
<keyword evidence="5" id="KW-0573">Peptidoglycan synthesis</keyword>
<gene>
    <name evidence="11" type="ORF">L2X98_28735</name>
</gene>
<name>A0ABY5NH65_9MICO</name>
<dbReference type="GO" id="GO:0004180">
    <property type="term" value="F:carboxypeptidase activity"/>
    <property type="evidence" value="ECO:0007669"/>
    <property type="project" value="UniProtKB-KW"/>
</dbReference>
<feature type="transmembrane region" description="Helical" evidence="9">
    <location>
        <begin position="91"/>
        <end position="112"/>
    </location>
</feature>
<dbReference type="EMBL" id="CP091139">
    <property type="protein sequence ID" value="UUT34528.1"/>
    <property type="molecule type" value="Genomic_DNA"/>
</dbReference>
<proteinExistence type="inferred from homology"/>
<protein>
    <submittedName>
        <fullName evidence="11">D-alanyl-D-alanine carboxypeptidase</fullName>
    </submittedName>
</protein>
<dbReference type="InterPro" id="IPR018044">
    <property type="entry name" value="Peptidase_S11"/>
</dbReference>
<dbReference type="Pfam" id="PF00768">
    <property type="entry name" value="Peptidase_S11"/>
    <property type="match status" value="1"/>
</dbReference>
<evidence type="ECO:0000256" key="6">
    <source>
        <dbReference type="ARBA" id="ARBA00023316"/>
    </source>
</evidence>
<keyword evidence="11" id="KW-0121">Carboxypeptidase</keyword>
<evidence type="ECO:0000256" key="1">
    <source>
        <dbReference type="ARBA" id="ARBA00007164"/>
    </source>
</evidence>
<evidence type="ECO:0000313" key="12">
    <source>
        <dbReference type="Proteomes" id="UP001054811"/>
    </source>
</evidence>
<keyword evidence="9" id="KW-1133">Transmembrane helix</keyword>
<keyword evidence="9" id="KW-0812">Transmembrane</keyword>
<sequence>MPSADVTPDPPVASPGATGEPAASVETGETAEPAASVLDLEKPDDAALRWWDGGTLTAVHIPGSLDMSTSLPASVSLLAVRPRRSLRRPGVLVPLGLVVLLVAAYCTTMALWPLNAVAPTIAAVTVTPHGAAAASLAWPKAGAAGVAVEGFGAPLASTTEQSAIASITKVVTALVVLDKSPVTAKDQGPTFTFTYADNAEYWSYLRNNESALDVPIGGSLTQYQLLEGMLIGSASNYAARLADTWWGSDQSFAVAANGWLDEHDVTGITIADPTGFNAANTATPAALIQVARLAMDDPTIAEIVAKKSVKLPGAGTVKNTNDLLADPDVVGMKTGTLDGYNLLAVKDLKIGDVSLQIDAVALNQPDSDARWAAVRSLFAQVDTQSEPTTSVAAGTPVGTVHTAWGASAPVVTASDADLVVWNSAKASAKTQLRLGTDWDRGAHAGTLTVSGPVNAATVDTTLAAHLDGPGFWWRVTHPIELLGWFPAG</sequence>
<feature type="region of interest" description="Disordered" evidence="8">
    <location>
        <begin position="1"/>
        <end position="30"/>
    </location>
</feature>
<dbReference type="InterPro" id="IPR012338">
    <property type="entry name" value="Beta-lactam/transpept-like"/>
</dbReference>
<evidence type="ECO:0000259" key="10">
    <source>
        <dbReference type="Pfam" id="PF00768"/>
    </source>
</evidence>
<evidence type="ECO:0000256" key="5">
    <source>
        <dbReference type="ARBA" id="ARBA00022984"/>
    </source>
</evidence>
<evidence type="ECO:0000256" key="8">
    <source>
        <dbReference type="SAM" id="MobiDB-lite"/>
    </source>
</evidence>
<dbReference type="SUPFAM" id="SSF56601">
    <property type="entry name" value="beta-lactamase/transpeptidase-like"/>
    <property type="match status" value="1"/>
</dbReference>
<evidence type="ECO:0000256" key="2">
    <source>
        <dbReference type="ARBA" id="ARBA00022729"/>
    </source>
</evidence>
<dbReference type="PRINTS" id="PR00725">
    <property type="entry name" value="DADACBPTASE1"/>
</dbReference>
<dbReference type="InterPro" id="IPR001967">
    <property type="entry name" value="Peptidase_S11_N"/>
</dbReference>
<keyword evidence="2" id="KW-0732">Signal</keyword>
<evidence type="ECO:0000256" key="3">
    <source>
        <dbReference type="ARBA" id="ARBA00022801"/>
    </source>
</evidence>
<dbReference type="Gene3D" id="3.40.710.10">
    <property type="entry name" value="DD-peptidase/beta-lactamase superfamily"/>
    <property type="match status" value="1"/>
</dbReference>
<keyword evidence="11" id="KW-0645">Protease</keyword>
<comment type="similarity">
    <text evidence="1 7">Belongs to the peptidase S11 family.</text>
</comment>
<reference evidence="11" key="1">
    <citation type="submission" date="2022-01" db="EMBL/GenBank/DDBJ databases">
        <title>Microbacterium eymi and Microbacterium rhizovicinus sp. nov., isolated from the rhizospheric soil of Elymus tsukushiensis, a plant native to the Dokdo Islands, Republic of Korea.</title>
        <authorList>
            <person name="Hwang Y.J."/>
        </authorList>
    </citation>
    <scope>NUCLEOTIDE SEQUENCE</scope>
    <source>
        <strain evidence="11">KUDC0405</strain>
    </source>
</reference>
<keyword evidence="3" id="KW-0378">Hydrolase</keyword>
<evidence type="ECO:0000256" key="4">
    <source>
        <dbReference type="ARBA" id="ARBA00022960"/>
    </source>
</evidence>
<dbReference type="Proteomes" id="UP001054811">
    <property type="component" value="Chromosome"/>
</dbReference>
<evidence type="ECO:0000256" key="9">
    <source>
        <dbReference type="SAM" id="Phobius"/>
    </source>
</evidence>
<keyword evidence="9" id="KW-0472">Membrane</keyword>
<accession>A0ABY5NH65</accession>
<feature type="domain" description="Peptidase S11 D-alanyl-D-alanine carboxypeptidase A N-terminal" evidence="10">
    <location>
        <begin position="159"/>
        <end position="342"/>
    </location>
</feature>
<keyword evidence="6" id="KW-0961">Cell wall biogenesis/degradation</keyword>
<keyword evidence="12" id="KW-1185">Reference proteome</keyword>
<organism evidence="11 12">
    <name type="scientific">Microbacterium elymi</name>
    <dbReference type="NCBI Taxonomy" id="2909587"/>
    <lineage>
        <taxon>Bacteria</taxon>
        <taxon>Bacillati</taxon>
        <taxon>Actinomycetota</taxon>
        <taxon>Actinomycetes</taxon>
        <taxon>Micrococcales</taxon>
        <taxon>Microbacteriaceae</taxon>
        <taxon>Microbacterium</taxon>
    </lineage>
</organism>
<dbReference type="RefSeq" id="WP_259611053.1">
    <property type="nucleotide sequence ID" value="NZ_CP091139.2"/>
</dbReference>
<keyword evidence="4" id="KW-0133">Cell shape</keyword>
<evidence type="ECO:0000313" key="11">
    <source>
        <dbReference type="EMBL" id="UUT34528.1"/>
    </source>
</evidence>